<comment type="subcellular location">
    <subcellularLocation>
        <location evidence="1 9">Cell inner membrane</location>
        <topology evidence="1 9">Multi-pass membrane protein</topology>
    </subcellularLocation>
</comment>
<feature type="domain" description="Tripartite ATP-independent periplasmic transporters DctQ component" evidence="10">
    <location>
        <begin position="23"/>
        <end position="153"/>
    </location>
</feature>
<evidence type="ECO:0000256" key="8">
    <source>
        <dbReference type="ARBA" id="ARBA00038436"/>
    </source>
</evidence>
<protein>
    <recommendedName>
        <fullName evidence="9">TRAP transporter small permease protein</fullName>
    </recommendedName>
</protein>
<dbReference type="InterPro" id="IPR007387">
    <property type="entry name" value="TRAP_DctQ"/>
</dbReference>
<keyword evidence="12" id="KW-1185">Reference proteome</keyword>
<keyword evidence="5 9" id="KW-0812">Transmembrane</keyword>
<proteinExistence type="inferred from homology"/>
<evidence type="ECO:0000256" key="2">
    <source>
        <dbReference type="ARBA" id="ARBA00022448"/>
    </source>
</evidence>
<dbReference type="InterPro" id="IPR055348">
    <property type="entry name" value="DctQ"/>
</dbReference>
<evidence type="ECO:0000259" key="10">
    <source>
        <dbReference type="Pfam" id="PF04290"/>
    </source>
</evidence>
<comment type="caution">
    <text evidence="11">The sequence shown here is derived from an EMBL/GenBank/DDBJ whole genome shotgun (WGS) entry which is preliminary data.</text>
</comment>
<evidence type="ECO:0000256" key="5">
    <source>
        <dbReference type="ARBA" id="ARBA00022692"/>
    </source>
</evidence>
<dbReference type="Proteomes" id="UP001180487">
    <property type="component" value="Unassembled WGS sequence"/>
</dbReference>
<evidence type="ECO:0000313" key="11">
    <source>
        <dbReference type="EMBL" id="MDR7377203.1"/>
    </source>
</evidence>
<sequence length="177" mass="19572">MRRFLDRLYDASGALGAIFVALICVLMLGQSLLRTMGIRTGAVNDVVSWFCAAAAFFAMAHAFKHGDFVRVTLLLEKVNAKTRRVLEITSLLIGTVSTAFLAWSAVKFTYESWEFNDLAQGLLPMPMWIPQLSFAFGSILLLVAVVDELIIVLRGGVPTFVRVVEERHARGDFSSDV</sequence>
<keyword evidence="7 9" id="KW-0472">Membrane</keyword>
<dbReference type="RefSeq" id="WP_310372793.1">
    <property type="nucleotide sequence ID" value="NZ_JAVDXT010000002.1"/>
</dbReference>
<evidence type="ECO:0000256" key="7">
    <source>
        <dbReference type="ARBA" id="ARBA00023136"/>
    </source>
</evidence>
<comment type="subunit">
    <text evidence="9">The complex comprises the extracytoplasmic solute receptor protein and the two transmembrane proteins.</text>
</comment>
<feature type="transmembrane region" description="Helical" evidence="9">
    <location>
        <begin position="12"/>
        <end position="34"/>
    </location>
</feature>
<evidence type="ECO:0000313" key="12">
    <source>
        <dbReference type="Proteomes" id="UP001180487"/>
    </source>
</evidence>
<reference evidence="11 12" key="1">
    <citation type="submission" date="2023-07" db="EMBL/GenBank/DDBJ databases">
        <title>Sorghum-associated microbial communities from plants grown in Nebraska, USA.</title>
        <authorList>
            <person name="Schachtman D."/>
        </authorList>
    </citation>
    <scope>NUCLEOTIDE SEQUENCE [LARGE SCALE GENOMIC DNA]</scope>
    <source>
        <strain evidence="11 12">BE313</strain>
    </source>
</reference>
<dbReference type="PANTHER" id="PTHR35011">
    <property type="entry name" value="2,3-DIKETO-L-GULONATE TRAP TRANSPORTER SMALL PERMEASE PROTEIN YIAM"/>
    <property type="match status" value="1"/>
</dbReference>
<feature type="transmembrane region" description="Helical" evidence="9">
    <location>
        <begin position="126"/>
        <end position="146"/>
    </location>
</feature>
<feature type="transmembrane region" description="Helical" evidence="9">
    <location>
        <begin position="85"/>
        <end position="106"/>
    </location>
</feature>
<name>A0ABU2C792_9BURK</name>
<evidence type="ECO:0000256" key="3">
    <source>
        <dbReference type="ARBA" id="ARBA00022475"/>
    </source>
</evidence>
<keyword evidence="4 9" id="KW-0997">Cell inner membrane</keyword>
<dbReference type="EMBL" id="JAVDXT010000002">
    <property type="protein sequence ID" value="MDR7377203.1"/>
    <property type="molecule type" value="Genomic_DNA"/>
</dbReference>
<evidence type="ECO:0000256" key="9">
    <source>
        <dbReference type="RuleBase" id="RU369079"/>
    </source>
</evidence>
<keyword evidence="6 9" id="KW-1133">Transmembrane helix</keyword>
<dbReference type="PANTHER" id="PTHR35011:SF10">
    <property type="entry name" value="TRAP TRANSPORTER SMALL PERMEASE PROTEIN"/>
    <property type="match status" value="1"/>
</dbReference>
<comment type="similarity">
    <text evidence="8 9">Belongs to the TRAP transporter small permease family.</text>
</comment>
<keyword evidence="2 9" id="KW-0813">Transport</keyword>
<evidence type="ECO:0000256" key="1">
    <source>
        <dbReference type="ARBA" id="ARBA00004429"/>
    </source>
</evidence>
<feature type="transmembrane region" description="Helical" evidence="9">
    <location>
        <begin position="46"/>
        <end position="64"/>
    </location>
</feature>
<comment type="function">
    <text evidence="9">Part of the tripartite ATP-independent periplasmic (TRAP) transport system.</text>
</comment>
<dbReference type="Pfam" id="PF04290">
    <property type="entry name" value="DctQ"/>
    <property type="match status" value="1"/>
</dbReference>
<evidence type="ECO:0000256" key="6">
    <source>
        <dbReference type="ARBA" id="ARBA00022989"/>
    </source>
</evidence>
<gene>
    <name evidence="11" type="ORF">J2X19_001882</name>
</gene>
<organism evidence="11 12">
    <name type="scientific">Rhodoferax ferrireducens</name>
    <dbReference type="NCBI Taxonomy" id="192843"/>
    <lineage>
        <taxon>Bacteria</taxon>
        <taxon>Pseudomonadati</taxon>
        <taxon>Pseudomonadota</taxon>
        <taxon>Betaproteobacteria</taxon>
        <taxon>Burkholderiales</taxon>
        <taxon>Comamonadaceae</taxon>
        <taxon>Rhodoferax</taxon>
    </lineage>
</organism>
<evidence type="ECO:0000256" key="4">
    <source>
        <dbReference type="ARBA" id="ARBA00022519"/>
    </source>
</evidence>
<accession>A0ABU2C792</accession>
<keyword evidence="3" id="KW-1003">Cell membrane</keyword>